<protein>
    <recommendedName>
        <fullName evidence="1">HAT C-terminal dimerisation domain-containing protein</fullName>
    </recommendedName>
</protein>
<feature type="domain" description="HAT C-terminal dimerisation" evidence="1">
    <location>
        <begin position="19"/>
        <end position="74"/>
    </location>
</feature>
<dbReference type="GO" id="GO:0046983">
    <property type="term" value="F:protein dimerization activity"/>
    <property type="evidence" value="ECO:0007669"/>
    <property type="project" value="InterPro"/>
</dbReference>
<dbReference type="EMBL" id="GL888064">
    <property type="protein sequence ID" value="EGI68422.1"/>
    <property type="molecule type" value="Genomic_DNA"/>
</dbReference>
<dbReference type="InterPro" id="IPR012337">
    <property type="entry name" value="RNaseH-like_sf"/>
</dbReference>
<dbReference type="Pfam" id="PF05699">
    <property type="entry name" value="Dimer_Tnp_hAT"/>
    <property type="match status" value="1"/>
</dbReference>
<dbReference type="InParanoid" id="F4WBJ0"/>
<evidence type="ECO:0000259" key="1">
    <source>
        <dbReference type="Pfam" id="PF05699"/>
    </source>
</evidence>
<dbReference type="SUPFAM" id="SSF53098">
    <property type="entry name" value="Ribonuclease H-like"/>
    <property type="match status" value="1"/>
</dbReference>
<keyword evidence="3" id="KW-1185">Reference proteome</keyword>
<dbReference type="InterPro" id="IPR008906">
    <property type="entry name" value="HATC_C_dom"/>
</dbReference>
<evidence type="ECO:0000313" key="3">
    <source>
        <dbReference type="Proteomes" id="UP000007755"/>
    </source>
</evidence>
<evidence type="ECO:0000313" key="2">
    <source>
        <dbReference type="EMBL" id="EGI68422.1"/>
    </source>
</evidence>
<proteinExistence type="predicted"/>
<sequence>MVASVGSQELNNLSDNSEELRLYLNSPLATRDTNSLKIWETLKEVYPYLYQIARDYLSRVAISIPAERLFSKANSTATE</sequence>
<name>F4WBJ0_ACREC</name>
<reference evidence="2" key="1">
    <citation type="submission" date="2011-02" db="EMBL/GenBank/DDBJ databases">
        <title>The genome of the leaf-cutting ant Acromyrmex echinatior suggests key adaptations to social evolution and fungus farming.</title>
        <authorList>
            <person name="Nygaard S."/>
            <person name="Zhang G."/>
        </authorList>
    </citation>
    <scope>NUCLEOTIDE SEQUENCE</scope>
</reference>
<accession>F4WBJ0</accession>
<dbReference type="Proteomes" id="UP000007755">
    <property type="component" value="Unassembled WGS sequence"/>
</dbReference>
<organism evidence="3">
    <name type="scientific">Acromyrmex echinatior</name>
    <name type="common">Panamanian leafcutter ant</name>
    <name type="synonym">Acromyrmex octospinosus echinatior</name>
    <dbReference type="NCBI Taxonomy" id="103372"/>
    <lineage>
        <taxon>Eukaryota</taxon>
        <taxon>Metazoa</taxon>
        <taxon>Ecdysozoa</taxon>
        <taxon>Arthropoda</taxon>
        <taxon>Hexapoda</taxon>
        <taxon>Insecta</taxon>
        <taxon>Pterygota</taxon>
        <taxon>Neoptera</taxon>
        <taxon>Endopterygota</taxon>
        <taxon>Hymenoptera</taxon>
        <taxon>Apocrita</taxon>
        <taxon>Aculeata</taxon>
        <taxon>Formicoidea</taxon>
        <taxon>Formicidae</taxon>
        <taxon>Myrmicinae</taxon>
        <taxon>Acromyrmex</taxon>
    </lineage>
</organism>
<gene>
    <name evidence="2" type="ORF">G5I_02903</name>
</gene>
<dbReference type="AlphaFoldDB" id="F4WBJ0"/>